<dbReference type="EMBL" id="JACRDE010000180">
    <property type="protein sequence ID" value="MBI5249098.1"/>
    <property type="molecule type" value="Genomic_DNA"/>
</dbReference>
<evidence type="ECO:0000313" key="1">
    <source>
        <dbReference type="EMBL" id="MBI5249098.1"/>
    </source>
</evidence>
<proteinExistence type="predicted"/>
<sequence>MAKSKDVNRGMTDIVALVPTSQVTVMPPDSGVIGSFLDNVRNIFKARAMRMNGLLKRVDETGQRMEALLRTAAERAEAAESALEQNLLKEGLLPEIPPKDPKEE</sequence>
<comment type="caution">
    <text evidence="1">The sequence shown here is derived from an EMBL/GenBank/DDBJ whole genome shotgun (WGS) entry which is preliminary data.</text>
</comment>
<protein>
    <submittedName>
        <fullName evidence="1">Uncharacterized protein</fullName>
    </submittedName>
</protein>
<reference evidence="1" key="1">
    <citation type="submission" date="2020-07" db="EMBL/GenBank/DDBJ databases">
        <title>Huge and variable diversity of episymbiotic CPR bacteria and DPANN archaea in groundwater ecosystems.</title>
        <authorList>
            <person name="He C.Y."/>
            <person name="Keren R."/>
            <person name="Whittaker M."/>
            <person name="Farag I.F."/>
            <person name="Doudna J."/>
            <person name="Cate J.H.D."/>
            <person name="Banfield J.F."/>
        </authorList>
    </citation>
    <scope>NUCLEOTIDE SEQUENCE</scope>
    <source>
        <strain evidence="1">NC_groundwater_1664_Pr3_B-0.1um_52_9</strain>
    </source>
</reference>
<dbReference type="AlphaFoldDB" id="A0A9D6UZE5"/>
<dbReference type="Proteomes" id="UP000807825">
    <property type="component" value="Unassembled WGS sequence"/>
</dbReference>
<organism evidence="1 2">
    <name type="scientific">Desulfomonile tiedjei</name>
    <dbReference type="NCBI Taxonomy" id="2358"/>
    <lineage>
        <taxon>Bacteria</taxon>
        <taxon>Pseudomonadati</taxon>
        <taxon>Thermodesulfobacteriota</taxon>
        <taxon>Desulfomonilia</taxon>
        <taxon>Desulfomonilales</taxon>
        <taxon>Desulfomonilaceae</taxon>
        <taxon>Desulfomonile</taxon>
    </lineage>
</organism>
<name>A0A9D6UZE5_9BACT</name>
<accession>A0A9D6UZE5</accession>
<evidence type="ECO:0000313" key="2">
    <source>
        <dbReference type="Proteomes" id="UP000807825"/>
    </source>
</evidence>
<gene>
    <name evidence="1" type="ORF">HY912_06355</name>
</gene>